<dbReference type="RefSeq" id="WP_190955128.1">
    <property type="nucleotide sequence ID" value="NZ_JACJTU010000008.1"/>
</dbReference>
<protein>
    <recommendedName>
        <fullName evidence="4">Outer membrane protein beta-barrel domain-containing protein</fullName>
    </recommendedName>
</protein>
<dbReference type="Proteomes" id="UP000637383">
    <property type="component" value="Unassembled WGS sequence"/>
</dbReference>
<evidence type="ECO:0000313" key="3">
    <source>
        <dbReference type="Proteomes" id="UP000637383"/>
    </source>
</evidence>
<proteinExistence type="predicted"/>
<reference evidence="2 3" key="1">
    <citation type="journal article" date="2020" name="ISME J.">
        <title>Comparative genomics reveals insights into cyanobacterial evolution and habitat adaptation.</title>
        <authorList>
            <person name="Chen M.Y."/>
            <person name="Teng W.K."/>
            <person name="Zhao L."/>
            <person name="Hu C.X."/>
            <person name="Zhou Y.K."/>
            <person name="Han B.P."/>
            <person name="Song L.R."/>
            <person name="Shu W.S."/>
        </authorList>
    </citation>
    <scope>NUCLEOTIDE SEQUENCE [LARGE SCALE GENOMIC DNA]</scope>
    <source>
        <strain evidence="2 3">FACHB-159</strain>
    </source>
</reference>
<evidence type="ECO:0008006" key="4">
    <source>
        <dbReference type="Google" id="ProtNLM"/>
    </source>
</evidence>
<dbReference type="EMBL" id="JACJTU010000008">
    <property type="protein sequence ID" value="MBD2734427.1"/>
    <property type="molecule type" value="Genomic_DNA"/>
</dbReference>
<organism evidence="2 3">
    <name type="scientific">Nostoc paludosum FACHB-159</name>
    <dbReference type="NCBI Taxonomy" id="2692908"/>
    <lineage>
        <taxon>Bacteria</taxon>
        <taxon>Bacillati</taxon>
        <taxon>Cyanobacteriota</taxon>
        <taxon>Cyanophyceae</taxon>
        <taxon>Nostocales</taxon>
        <taxon>Nostocaceae</taxon>
        <taxon>Nostoc</taxon>
    </lineage>
</organism>
<sequence>MHLVRFSFIVSGIALAIFINDKSSAQGTNGRDTQNSTVTELPNSPKSLPLLSQSSQASSQPRERRSYIGVGGGLGLSGGETGLADGGFSILSRIGITDSVSIHNSTVFGEQTAVMPALTIGVSIRGASNASVIAFPFIGGGININTSQNFEVDPLLVAGIDVPLADRLMATTRLNASFGEDKTDAGLLLGIGYRL</sequence>
<name>A0ABR8K8F3_9NOSO</name>
<feature type="compositionally biased region" description="Low complexity" evidence="1">
    <location>
        <begin position="44"/>
        <end position="60"/>
    </location>
</feature>
<keyword evidence="3" id="KW-1185">Reference proteome</keyword>
<feature type="region of interest" description="Disordered" evidence="1">
    <location>
        <begin position="25"/>
        <end position="65"/>
    </location>
</feature>
<gene>
    <name evidence="2" type="ORF">H6H03_10960</name>
</gene>
<accession>A0ABR8K8F3</accession>
<evidence type="ECO:0000313" key="2">
    <source>
        <dbReference type="EMBL" id="MBD2734427.1"/>
    </source>
</evidence>
<evidence type="ECO:0000256" key="1">
    <source>
        <dbReference type="SAM" id="MobiDB-lite"/>
    </source>
</evidence>
<comment type="caution">
    <text evidence="2">The sequence shown here is derived from an EMBL/GenBank/DDBJ whole genome shotgun (WGS) entry which is preliminary data.</text>
</comment>
<feature type="compositionally biased region" description="Polar residues" evidence="1">
    <location>
        <begin position="25"/>
        <end position="42"/>
    </location>
</feature>